<dbReference type="PANTHER" id="PTHR35007:SF1">
    <property type="entry name" value="PILUS ASSEMBLY PROTEIN"/>
    <property type="match status" value="1"/>
</dbReference>
<feature type="transmembrane region" description="Helical" evidence="6">
    <location>
        <begin position="6"/>
        <end position="25"/>
    </location>
</feature>
<protein>
    <submittedName>
        <fullName evidence="8">Type II secretion system F family protein</fullName>
    </submittedName>
</protein>
<comment type="subcellular location">
    <subcellularLocation>
        <location evidence="1">Cell membrane</location>
        <topology evidence="1">Multi-pass membrane protein</topology>
    </subcellularLocation>
</comment>
<evidence type="ECO:0000313" key="8">
    <source>
        <dbReference type="EMBL" id="WIM05774.1"/>
    </source>
</evidence>
<feature type="transmembrane region" description="Helical" evidence="6">
    <location>
        <begin position="98"/>
        <end position="117"/>
    </location>
</feature>
<dbReference type="EMBL" id="CP107246">
    <property type="protein sequence ID" value="WIM05774.1"/>
    <property type="molecule type" value="Genomic_DNA"/>
</dbReference>
<feature type="transmembrane region" description="Helical" evidence="6">
    <location>
        <begin position="242"/>
        <end position="261"/>
    </location>
</feature>
<accession>A0AA49IYM1</accession>
<dbReference type="PANTHER" id="PTHR35007">
    <property type="entry name" value="INTEGRAL MEMBRANE PROTEIN-RELATED"/>
    <property type="match status" value="1"/>
</dbReference>
<organism evidence="8">
    <name type="scientific">Candidatus Nitricoxidivorans perseverans</name>
    <dbReference type="NCBI Taxonomy" id="2975601"/>
    <lineage>
        <taxon>Bacteria</taxon>
        <taxon>Pseudomonadati</taxon>
        <taxon>Pseudomonadota</taxon>
        <taxon>Betaproteobacteria</taxon>
        <taxon>Nitrosomonadales</taxon>
        <taxon>Sterolibacteriaceae</taxon>
        <taxon>Candidatus Nitricoxidivorans</taxon>
    </lineage>
</organism>
<evidence type="ECO:0000256" key="5">
    <source>
        <dbReference type="ARBA" id="ARBA00023136"/>
    </source>
</evidence>
<evidence type="ECO:0000256" key="4">
    <source>
        <dbReference type="ARBA" id="ARBA00022989"/>
    </source>
</evidence>
<reference evidence="8" key="1">
    <citation type="journal article" date="2023" name="Nat. Microbiol.">
        <title>Enrichment and characterization of a nitric oxide-reducing microbial community in a continuous bioreactor.</title>
        <authorList>
            <person name="Garrido-Amador P."/>
            <person name="Stortenbeker N."/>
            <person name="Wessels H.J.C.T."/>
            <person name="Speth D.R."/>
            <person name="Garcia-Heredia I."/>
            <person name="Kartal B."/>
        </authorList>
    </citation>
    <scope>NUCLEOTIDE SEQUENCE</scope>
    <source>
        <strain evidence="8">MAG1</strain>
    </source>
</reference>
<keyword evidence="4 6" id="KW-1133">Transmembrane helix</keyword>
<feature type="transmembrane region" description="Helical" evidence="6">
    <location>
        <begin position="73"/>
        <end position="92"/>
    </location>
</feature>
<dbReference type="AlphaFoldDB" id="A0AA49IYM1"/>
<gene>
    <name evidence="8" type="ORF">OHM77_00365</name>
</gene>
<evidence type="ECO:0000256" key="2">
    <source>
        <dbReference type="ARBA" id="ARBA00022475"/>
    </source>
</evidence>
<keyword evidence="3 6" id="KW-0812">Transmembrane</keyword>
<feature type="transmembrane region" description="Helical" evidence="6">
    <location>
        <begin position="273"/>
        <end position="294"/>
    </location>
</feature>
<dbReference type="InterPro" id="IPR042094">
    <property type="entry name" value="T2SS_GspF_sf"/>
</dbReference>
<evidence type="ECO:0000256" key="6">
    <source>
        <dbReference type="SAM" id="Phobius"/>
    </source>
</evidence>
<dbReference type="GO" id="GO:0005886">
    <property type="term" value="C:plasma membrane"/>
    <property type="evidence" value="ECO:0007669"/>
    <property type="project" value="UniProtKB-SubCell"/>
</dbReference>
<keyword evidence="2" id="KW-1003">Cell membrane</keyword>
<evidence type="ECO:0000256" key="1">
    <source>
        <dbReference type="ARBA" id="ARBA00004651"/>
    </source>
</evidence>
<dbReference type="Pfam" id="PF00482">
    <property type="entry name" value="T2SSF"/>
    <property type="match status" value="1"/>
</dbReference>
<sequence>MALITTSLFLLALLLLLAAVWTLRFEQRATLRTRVGHRFKAATAFRIEAARSDRPLRGTFLDRWLWRGGIRLTPPYVLAAAFGAVLAAGLAWRSGGLLAAVTVLGGVAAAAIVWPHIQYRKRATAMVAQVPLFLDQVVRGLATGRNLDGALSLATEETREPLSEVMARVQQAVDLGEEIGDALRDAARLYKLRELHFVAMAVQIARGYGSSPKEMLESVSQLVRHREQAQRELRALTGETRVSAWLLSLLPSGMALYMVVMNPDYINAMWHDPTGRVVLLLALALQAAGVVILWRMVKSV</sequence>
<dbReference type="KEGG" id="npv:OHM77_00365"/>
<feature type="domain" description="Type II secretion system protein GspF" evidence="7">
    <location>
        <begin position="133"/>
        <end position="259"/>
    </location>
</feature>
<keyword evidence="5 6" id="KW-0472">Membrane</keyword>
<dbReference type="Gene3D" id="1.20.81.30">
    <property type="entry name" value="Type II secretion system (T2SS), domain F"/>
    <property type="match status" value="1"/>
</dbReference>
<evidence type="ECO:0000256" key="3">
    <source>
        <dbReference type="ARBA" id="ARBA00022692"/>
    </source>
</evidence>
<proteinExistence type="predicted"/>
<dbReference type="Proteomes" id="UP001234916">
    <property type="component" value="Chromosome"/>
</dbReference>
<name>A0AA49IYM1_9PROT</name>
<evidence type="ECO:0000259" key="7">
    <source>
        <dbReference type="Pfam" id="PF00482"/>
    </source>
</evidence>
<dbReference type="InterPro" id="IPR018076">
    <property type="entry name" value="T2SS_GspF_dom"/>
</dbReference>